<comment type="similarity">
    <text evidence="2 11">Belongs to the FKBP-type PPIase family. Tig subfamily.</text>
</comment>
<dbReference type="NCBIfam" id="TIGR00115">
    <property type="entry name" value="tig"/>
    <property type="match status" value="1"/>
</dbReference>
<evidence type="ECO:0000259" key="14">
    <source>
        <dbReference type="Pfam" id="PF05698"/>
    </source>
</evidence>
<evidence type="ECO:0000256" key="9">
    <source>
        <dbReference type="ARBA" id="ARBA00023306"/>
    </source>
</evidence>
<keyword evidence="16" id="KW-1185">Reference proteome</keyword>
<dbReference type="GO" id="GO:0051083">
    <property type="term" value="P:'de novo' cotranslational protein folding"/>
    <property type="evidence" value="ECO:0007669"/>
    <property type="project" value="TreeGrafter"/>
</dbReference>
<dbReference type="Gene3D" id="1.10.3120.10">
    <property type="entry name" value="Trigger factor, C-terminal domain"/>
    <property type="match status" value="1"/>
</dbReference>
<protein>
    <recommendedName>
        <fullName evidence="4 11">Trigger factor</fullName>
        <shortName evidence="11">TF</shortName>
        <ecNumber evidence="3 11">5.2.1.8</ecNumber>
    </recommendedName>
    <alternativeName>
        <fullName evidence="10 11">PPIase</fullName>
    </alternativeName>
</protein>
<sequence>MKVRVLSPAPARRRSALWPQAAYFRYTRVSSTQRYAGKVRGGTLNISASDVENGKLTATVTIAAEDVDRAIKQAYKEAAKQYRFPGFRKGKAPRPVIDSTLGAQFALANATEAVVNEAAPAILNELDIVPVKDGDFKVEEIVKDGEEYTFSVEYALRPTPELSSYEPVAIEMPPAEVTESEIDAQVEMLMGYQTRFEDVEDRGIDAEDFITLSVKDVKGAEKLAGDDRMFAMGSGVLPEAVEEALKGMKVDEVKEVSWTPEAEGDEEPEEASAEFTVKNIKARVVPELTDELAKSAFGFDDIAAMRDAVKIEIEQDKASRLPSLKENRAVAALAERLELEEMDADYEQSVFQELGQTFLNNLAQRGMSLDQWLQASQITSDQFIADLHRQANDVARESLALDALARELKVEVTDEDVDKEFENAGVEDVEASKASFIAEGRMPAIRDSIRRSKACDWLVENAQVTEVDESAKQDEGDTADDSESAAE</sequence>
<dbReference type="Gene3D" id="3.10.50.40">
    <property type="match status" value="1"/>
</dbReference>
<evidence type="ECO:0000256" key="12">
    <source>
        <dbReference type="SAM" id="MobiDB-lite"/>
    </source>
</evidence>
<dbReference type="Gene3D" id="3.30.70.1050">
    <property type="entry name" value="Trigger factor ribosome-binding domain"/>
    <property type="match status" value="1"/>
</dbReference>
<proteinExistence type="inferred from homology"/>
<evidence type="ECO:0000256" key="2">
    <source>
        <dbReference type="ARBA" id="ARBA00005464"/>
    </source>
</evidence>
<dbReference type="Pfam" id="PF05698">
    <property type="entry name" value="Trigger_C"/>
    <property type="match status" value="1"/>
</dbReference>
<dbReference type="InterPro" id="IPR046357">
    <property type="entry name" value="PPIase_dom_sf"/>
</dbReference>
<dbReference type="SUPFAM" id="SSF54534">
    <property type="entry name" value="FKBP-like"/>
    <property type="match status" value="1"/>
</dbReference>
<name>A0A1Y3U6Z5_9ACTN</name>
<feature type="compositionally biased region" description="Acidic residues" evidence="12">
    <location>
        <begin position="476"/>
        <end position="487"/>
    </location>
</feature>
<evidence type="ECO:0000256" key="7">
    <source>
        <dbReference type="ARBA" id="ARBA00023186"/>
    </source>
</evidence>
<keyword evidence="11" id="KW-0963">Cytoplasm</keyword>
<dbReference type="EC" id="5.2.1.8" evidence="3 11"/>
<dbReference type="SUPFAM" id="SSF109998">
    <property type="entry name" value="Triger factor/SurA peptide-binding domain-like"/>
    <property type="match status" value="1"/>
</dbReference>
<keyword evidence="5 11" id="KW-0132">Cell division</keyword>
<dbReference type="HAMAP" id="MF_00303">
    <property type="entry name" value="Trigger_factor_Tig"/>
    <property type="match status" value="1"/>
</dbReference>
<dbReference type="GO" id="GO:0015031">
    <property type="term" value="P:protein transport"/>
    <property type="evidence" value="ECO:0007669"/>
    <property type="project" value="UniProtKB-UniRule"/>
</dbReference>
<evidence type="ECO:0000313" key="15">
    <source>
        <dbReference type="EMBL" id="OUN44551.1"/>
    </source>
</evidence>
<keyword evidence="6 11" id="KW-0697">Rotamase</keyword>
<evidence type="ECO:0000256" key="5">
    <source>
        <dbReference type="ARBA" id="ARBA00022618"/>
    </source>
</evidence>
<dbReference type="Proteomes" id="UP000196560">
    <property type="component" value="Unassembled WGS sequence"/>
</dbReference>
<evidence type="ECO:0000256" key="6">
    <source>
        <dbReference type="ARBA" id="ARBA00023110"/>
    </source>
</evidence>
<evidence type="ECO:0000256" key="4">
    <source>
        <dbReference type="ARBA" id="ARBA00016902"/>
    </source>
</evidence>
<dbReference type="GO" id="GO:0043335">
    <property type="term" value="P:protein unfolding"/>
    <property type="evidence" value="ECO:0007669"/>
    <property type="project" value="TreeGrafter"/>
</dbReference>
<feature type="domain" description="Trigger factor C-terminal" evidence="14">
    <location>
        <begin position="302"/>
        <end position="460"/>
    </location>
</feature>
<dbReference type="GO" id="GO:0044183">
    <property type="term" value="F:protein folding chaperone"/>
    <property type="evidence" value="ECO:0007669"/>
    <property type="project" value="TreeGrafter"/>
</dbReference>
<reference evidence="16" key="1">
    <citation type="submission" date="2017-04" db="EMBL/GenBank/DDBJ databases">
        <title>Function of individual gut microbiota members based on whole genome sequencing of pure cultures obtained from chicken caecum.</title>
        <authorList>
            <person name="Medvecky M."/>
            <person name="Cejkova D."/>
            <person name="Polansky O."/>
            <person name="Karasova D."/>
            <person name="Kubasova T."/>
            <person name="Cizek A."/>
            <person name="Rychlik I."/>
        </authorList>
    </citation>
    <scope>NUCLEOTIDE SEQUENCE [LARGE SCALE GENOMIC DNA]</scope>
    <source>
        <strain evidence="16">An70</strain>
    </source>
</reference>
<evidence type="ECO:0000256" key="10">
    <source>
        <dbReference type="ARBA" id="ARBA00029986"/>
    </source>
</evidence>
<organism evidence="15 16">
    <name type="scientific">Enorma massiliensis</name>
    <dbReference type="NCBI Taxonomy" id="1472761"/>
    <lineage>
        <taxon>Bacteria</taxon>
        <taxon>Bacillati</taxon>
        <taxon>Actinomycetota</taxon>
        <taxon>Coriobacteriia</taxon>
        <taxon>Coriobacteriales</taxon>
        <taxon>Coriobacteriaceae</taxon>
        <taxon>Enorma</taxon>
    </lineage>
</organism>
<feature type="domain" description="Trigger factor ribosome-binding bacterial" evidence="13">
    <location>
        <begin position="46"/>
        <end position="189"/>
    </location>
</feature>
<dbReference type="GO" id="GO:0005737">
    <property type="term" value="C:cytoplasm"/>
    <property type="evidence" value="ECO:0007669"/>
    <property type="project" value="UniProtKB-SubCell"/>
</dbReference>
<dbReference type="STRING" id="1118060.GCA_000311845_00901"/>
<dbReference type="GO" id="GO:0051301">
    <property type="term" value="P:cell division"/>
    <property type="evidence" value="ECO:0007669"/>
    <property type="project" value="UniProtKB-KW"/>
</dbReference>
<comment type="function">
    <text evidence="11">Involved in protein export. Acts as a chaperone by maintaining the newly synthesized protein in an open conformation. Functions as a peptidyl-prolyl cis-trans isomerase.</text>
</comment>
<keyword evidence="7 11" id="KW-0143">Chaperone</keyword>
<dbReference type="PANTHER" id="PTHR30560:SF3">
    <property type="entry name" value="TRIGGER FACTOR-LIKE PROTEIN TIG, CHLOROPLASTIC"/>
    <property type="match status" value="1"/>
</dbReference>
<gene>
    <name evidence="11" type="primary">tig</name>
    <name evidence="15" type="ORF">B5G21_01030</name>
</gene>
<dbReference type="EMBL" id="NFHO01000001">
    <property type="protein sequence ID" value="OUN44551.1"/>
    <property type="molecule type" value="Genomic_DNA"/>
</dbReference>
<comment type="domain">
    <text evidence="11">Consists of 3 domains; the N-terminus binds the ribosome, the middle domain has PPIase activity, while the C-terminus has intrinsic chaperone activity on its own.</text>
</comment>
<dbReference type="Pfam" id="PF05697">
    <property type="entry name" value="Trigger_N"/>
    <property type="match status" value="1"/>
</dbReference>
<dbReference type="GO" id="GO:0003755">
    <property type="term" value="F:peptidyl-prolyl cis-trans isomerase activity"/>
    <property type="evidence" value="ECO:0007669"/>
    <property type="project" value="UniProtKB-UniRule"/>
</dbReference>
<dbReference type="InterPro" id="IPR036611">
    <property type="entry name" value="Trigger_fac_ribosome-bd_sf"/>
</dbReference>
<dbReference type="PIRSF" id="PIRSF003095">
    <property type="entry name" value="Trigger_factor"/>
    <property type="match status" value="1"/>
</dbReference>
<dbReference type="eggNOG" id="COG0544">
    <property type="taxonomic scope" value="Bacteria"/>
</dbReference>
<keyword evidence="9 11" id="KW-0131">Cell cycle</keyword>
<dbReference type="InterPro" id="IPR037041">
    <property type="entry name" value="Trigger_fac_C_sf"/>
</dbReference>
<comment type="caution">
    <text evidence="15">The sequence shown here is derived from an EMBL/GenBank/DDBJ whole genome shotgun (WGS) entry which is preliminary data.</text>
</comment>
<dbReference type="InterPro" id="IPR008880">
    <property type="entry name" value="Trigger_fac_C"/>
</dbReference>
<feature type="region of interest" description="Disordered" evidence="12">
    <location>
        <begin position="464"/>
        <end position="487"/>
    </location>
</feature>
<dbReference type="InterPro" id="IPR027304">
    <property type="entry name" value="Trigger_fact/SurA_dom_sf"/>
</dbReference>
<evidence type="ECO:0000259" key="13">
    <source>
        <dbReference type="Pfam" id="PF05697"/>
    </source>
</evidence>
<dbReference type="GO" id="GO:0043022">
    <property type="term" value="F:ribosome binding"/>
    <property type="evidence" value="ECO:0007669"/>
    <property type="project" value="TreeGrafter"/>
</dbReference>
<evidence type="ECO:0000256" key="8">
    <source>
        <dbReference type="ARBA" id="ARBA00023235"/>
    </source>
</evidence>
<dbReference type="PANTHER" id="PTHR30560">
    <property type="entry name" value="TRIGGER FACTOR CHAPERONE AND PEPTIDYL-PROLYL CIS/TRANS ISOMERASE"/>
    <property type="match status" value="1"/>
</dbReference>
<evidence type="ECO:0000313" key="16">
    <source>
        <dbReference type="Proteomes" id="UP000196560"/>
    </source>
</evidence>
<dbReference type="InterPro" id="IPR008881">
    <property type="entry name" value="Trigger_fac_ribosome-bd_bac"/>
</dbReference>
<evidence type="ECO:0000256" key="1">
    <source>
        <dbReference type="ARBA" id="ARBA00000971"/>
    </source>
</evidence>
<evidence type="ECO:0000256" key="11">
    <source>
        <dbReference type="HAMAP-Rule" id="MF_00303"/>
    </source>
</evidence>
<dbReference type="AlphaFoldDB" id="A0A1Y3U6Z5"/>
<dbReference type="SUPFAM" id="SSF102735">
    <property type="entry name" value="Trigger factor ribosome-binding domain"/>
    <property type="match status" value="1"/>
</dbReference>
<dbReference type="InterPro" id="IPR005215">
    <property type="entry name" value="Trig_fac"/>
</dbReference>
<evidence type="ECO:0000256" key="3">
    <source>
        <dbReference type="ARBA" id="ARBA00013194"/>
    </source>
</evidence>
<keyword evidence="8 11" id="KW-0413">Isomerase</keyword>
<comment type="subcellular location">
    <subcellularLocation>
        <location evidence="11">Cytoplasm</location>
    </subcellularLocation>
    <text evidence="11">About half TF is bound to the ribosome near the polypeptide exit tunnel while the other half is free in the cytoplasm.</text>
</comment>
<accession>A0A1Y3U6Z5</accession>
<comment type="catalytic activity">
    <reaction evidence="1 11">
        <text>[protein]-peptidylproline (omega=180) = [protein]-peptidylproline (omega=0)</text>
        <dbReference type="Rhea" id="RHEA:16237"/>
        <dbReference type="Rhea" id="RHEA-COMP:10747"/>
        <dbReference type="Rhea" id="RHEA-COMP:10748"/>
        <dbReference type="ChEBI" id="CHEBI:83833"/>
        <dbReference type="ChEBI" id="CHEBI:83834"/>
        <dbReference type="EC" id="5.2.1.8"/>
    </reaction>
</comment>